<organism evidence="1 2">
    <name type="scientific">Microbispora maris</name>
    <dbReference type="NCBI Taxonomy" id="3144104"/>
    <lineage>
        <taxon>Bacteria</taxon>
        <taxon>Bacillati</taxon>
        <taxon>Actinomycetota</taxon>
        <taxon>Actinomycetes</taxon>
        <taxon>Streptosporangiales</taxon>
        <taxon>Streptosporangiaceae</taxon>
        <taxon>Microbispora</taxon>
    </lineage>
</organism>
<dbReference type="Proteomes" id="UP001447516">
    <property type="component" value="Unassembled WGS sequence"/>
</dbReference>
<sequence>MVEPLDRLRLSDQLKKLRERQGLADEGRLARTAPLLLQLAERVLDLAGAEERAIIPQALRLLEDALHDLSPASQEILKAGLNWDRDPMSKRKEGRLRALADRWEYNESRPIEERERELYLPLADALLEQVSIMRRRKAHEAMVDGDGDQTAATLFVAKTFGHCFRIFSPISGVGYDLEAYLIYRWRNPAASPDILLDTAIWQYARMLRRVDEFVVSDLGGNWIASDADTETEIVTHLDMLQRLLPFSDQDCSSLRIALVQAPEQEFQPFRANLRQAKLDRRFRQRLKNWVQKCDCNVRRPKKKCEPHQAIGAAREFCILIEREWYRLSNWYHLPAGAVSAERNKVIDYFLRADPENYNLAHLDRSDTP</sequence>
<gene>
    <name evidence="1" type="ORF">AAH991_29795</name>
</gene>
<evidence type="ECO:0000313" key="2">
    <source>
        <dbReference type="Proteomes" id="UP001447516"/>
    </source>
</evidence>
<keyword evidence="2" id="KW-1185">Reference proteome</keyword>
<dbReference type="EMBL" id="JBDJAW010000032">
    <property type="protein sequence ID" value="MEN3539339.1"/>
    <property type="molecule type" value="Genomic_DNA"/>
</dbReference>
<proteinExistence type="predicted"/>
<protein>
    <recommendedName>
        <fullName evidence="3">DUF2786 domain-containing protein</fullName>
    </recommendedName>
</protein>
<evidence type="ECO:0000313" key="1">
    <source>
        <dbReference type="EMBL" id="MEN3539339.1"/>
    </source>
</evidence>
<dbReference type="RefSeq" id="WP_346229237.1">
    <property type="nucleotide sequence ID" value="NZ_JBDJAW010000032.1"/>
</dbReference>
<comment type="caution">
    <text evidence="1">The sequence shown here is derived from an EMBL/GenBank/DDBJ whole genome shotgun (WGS) entry which is preliminary data.</text>
</comment>
<evidence type="ECO:0008006" key="3">
    <source>
        <dbReference type="Google" id="ProtNLM"/>
    </source>
</evidence>
<reference evidence="1 2" key="1">
    <citation type="submission" date="2024-05" db="EMBL/GenBank/DDBJ databases">
        <title>Microbispora sp.ZYX-F-249.</title>
        <authorList>
            <person name="Xie H."/>
        </authorList>
    </citation>
    <scope>NUCLEOTIDE SEQUENCE [LARGE SCALE GENOMIC DNA]</scope>
    <source>
        <strain evidence="1 2">ZYX-F-249</strain>
    </source>
</reference>
<accession>A0ABV0AVR0</accession>
<name>A0ABV0AVR0_9ACTN</name>